<dbReference type="AlphaFoldDB" id="A0A9X1VTN5"/>
<comment type="caution">
    <text evidence="1">The sequence shown here is derived from an EMBL/GenBank/DDBJ whole genome shotgun (WGS) entry which is preliminary data.</text>
</comment>
<reference evidence="1" key="1">
    <citation type="submission" date="2022-03" db="EMBL/GenBank/DDBJ databases">
        <authorList>
            <person name="Woo C.Y."/>
        </authorList>
    </citation>
    <scope>NUCLEOTIDE SEQUENCE</scope>
    <source>
        <strain evidence="1">CYS-02</strain>
    </source>
</reference>
<dbReference type="RefSeq" id="WP_243303385.1">
    <property type="nucleotide sequence ID" value="NZ_JALGBI010000001.1"/>
</dbReference>
<dbReference type="InterPro" id="IPR013397">
    <property type="entry name" value="CRISPR-assoc_prot_Csy1"/>
</dbReference>
<evidence type="ECO:0000313" key="2">
    <source>
        <dbReference type="Proteomes" id="UP001139447"/>
    </source>
</evidence>
<dbReference type="NCBIfam" id="TIGR02564">
    <property type="entry name" value="cas_Csy1"/>
    <property type="match status" value="1"/>
</dbReference>
<dbReference type="Pfam" id="PF09611">
    <property type="entry name" value="Cas_Csy1"/>
    <property type="match status" value="1"/>
</dbReference>
<keyword evidence="2" id="KW-1185">Reference proteome</keyword>
<gene>
    <name evidence="1" type="primary">csy1</name>
    <name evidence="1" type="ORF">MMF98_01225</name>
</gene>
<accession>A0A9X1VTN5</accession>
<evidence type="ECO:0000313" key="1">
    <source>
        <dbReference type="EMBL" id="MCJ0761819.1"/>
    </source>
</evidence>
<dbReference type="Proteomes" id="UP001139447">
    <property type="component" value="Unassembled WGS sequence"/>
</dbReference>
<organism evidence="1 2">
    <name type="scientific">Variovorax terrae</name>
    <dbReference type="NCBI Taxonomy" id="2923278"/>
    <lineage>
        <taxon>Bacteria</taxon>
        <taxon>Pseudomonadati</taxon>
        <taxon>Pseudomonadota</taxon>
        <taxon>Betaproteobacteria</taxon>
        <taxon>Burkholderiales</taxon>
        <taxon>Comamonadaceae</taxon>
        <taxon>Variovorax</taxon>
    </lineage>
</organism>
<sequence>MESNEQPTARSQRIRRVMQTHIARRLARALEKWEGKNDALARQEVAKAHEKYQLAQILAKGVKANAMTVATHTAKGIHPDLRIKDVTNLAIRFEELKTLNEVGSHLLNSRESLADTTGDGAYNAAAYELYLLLDCRIDGSTLGELLQADDPDAIDTLSTYSANPAAIASDLLRLLESKCTKPATHAREKQVYWLTGNDPSNDGQYHILVPLYPASLVHQAYLQIHPTRYGEDNHAARKARRDGKAHQGVYQEYRGWAVQKLGGTKPQNISHLNSERRGENYLLASLPPHAWQSSQRYLPVNAKSVFDRSFGARPAVRTTVKAFLAFLLTNPEPNRHTRQAVDDFLDSLVDEVVIYAGELQSQPAGWSLEERYADLALPEKLWLDPERAEWPDEAAFAQDWSRMDWPEQVGKRFANWLNAQLQGKLPVGDAEARDWRRVLLANESWLFAGAAA</sequence>
<proteinExistence type="predicted"/>
<protein>
    <submittedName>
        <fullName evidence="1">Type I-F CRISPR-associated protein Csy1</fullName>
    </submittedName>
</protein>
<name>A0A9X1VTN5_9BURK</name>
<dbReference type="EMBL" id="JALGBI010000001">
    <property type="protein sequence ID" value="MCJ0761819.1"/>
    <property type="molecule type" value="Genomic_DNA"/>
</dbReference>